<feature type="domain" description="Flagellar basal-body/hook protein C-terminal" evidence="2">
    <location>
        <begin position="30"/>
        <end position="71"/>
    </location>
</feature>
<organism evidence="3 4">
    <name type="scientific">Phenylobacterium kunshanense</name>
    <dbReference type="NCBI Taxonomy" id="1445034"/>
    <lineage>
        <taxon>Bacteria</taxon>
        <taxon>Pseudomonadati</taxon>
        <taxon>Pseudomonadota</taxon>
        <taxon>Alphaproteobacteria</taxon>
        <taxon>Caulobacterales</taxon>
        <taxon>Caulobacteraceae</taxon>
        <taxon>Phenylobacterium</taxon>
    </lineage>
</organism>
<dbReference type="Pfam" id="PF06429">
    <property type="entry name" value="Flg_bbr_C"/>
    <property type="match status" value="1"/>
</dbReference>
<keyword evidence="4" id="KW-1185">Reference proteome</keyword>
<protein>
    <recommendedName>
        <fullName evidence="2">Flagellar basal-body/hook protein C-terminal domain-containing protein</fullName>
    </recommendedName>
</protein>
<dbReference type="RefSeq" id="WP_111276226.1">
    <property type="nucleotide sequence ID" value="NZ_QFYS01000004.1"/>
</dbReference>
<proteinExistence type="inferred from homology"/>
<accession>A0A328BDX5</accession>
<reference evidence="3 4" key="1">
    <citation type="submission" date="2018-05" db="EMBL/GenBank/DDBJ databases">
        <authorList>
            <person name="Lanie J.A."/>
            <person name="Ng W.-L."/>
            <person name="Kazmierczak K.M."/>
            <person name="Andrzejewski T.M."/>
            <person name="Davidsen T.M."/>
            <person name="Wayne K.J."/>
            <person name="Tettelin H."/>
            <person name="Glass J.I."/>
            <person name="Rusch D."/>
            <person name="Podicherti R."/>
            <person name="Tsui H.-C.T."/>
            <person name="Winkler M.E."/>
        </authorList>
    </citation>
    <scope>NUCLEOTIDE SEQUENCE [LARGE SCALE GENOMIC DNA]</scope>
    <source>
        <strain evidence="3 4">BUT-10</strain>
    </source>
</reference>
<dbReference type="AlphaFoldDB" id="A0A328BDX5"/>
<dbReference type="EMBL" id="QFYS01000004">
    <property type="protein sequence ID" value="RAK65630.1"/>
    <property type="molecule type" value="Genomic_DNA"/>
</dbReference>
<dbReference type="OrthoDB" id="7210951at2"/>
<evidence type="ECO:0000313" key="4">
    <source>
        <dbReference type="Proteomes" id="UP000249524"/>
    </source>
</evidence>
<evidence type="ECO:0000259" key="2">
    <source>
        <dbReference type="Pfam" id="PF06429"/>
    </source>
</evidence>
<comment type="caution">
    <text evidence="3">The sequence shown here is derived from an EMBL/GenBank/DDBJ whole genome shotgun (WGS) entry which is preliminary data.</text>
</comment>
<comment type="similarity">
    <text evidence="1">Belongs to the flagella basal body rod proteins family.</text>
</comment>
<dbReference type="Proteomes" id="UP000249524">
    <property type="component" value="Unassembled WGS sequence"/>
</dbReference>
<gene>
    <name evidence="3" type="ORF">DJ019_11790</name>
</gene>
<evidence type="ECO:0000313" key="3">
    <source>
        <dbReference type="EMBL" id="RAK65630.1"/>
    </source>
</evidence>
<dbReference type="SUPFAM" id="SSF64518">
    <property type="entry name" value="Phase 1 flagellin"/>
    <property type="match status" value="1"/>
</dbReference>
<dbReference type="InterPro" id="IPR010930">
    <property type="entry name" value="Flg_bb/hook_C_dom"/>
</dbReference>
<evidence type="ECO:0000256" key="1">
    <source>
        <dbReference type="ARBA" id="ARBA00009677"/>
    </source>
</evidence>
<sequence>MDPIATARYGLMAATQRFESSAVRVATQGVEGSDVDVGQEMVGMIEAKTAFSANISVIKFAQDMWDSLLDLQR</sequence>
<name>A0A328BDX5_9CAUL</name>